<sequence>MIQNYLILQALREPEALISLSLPDWDLLIRQARRANLLARICISLDERGLLEQVPSKPREHLEWSRVISERHIQAVHWEITQIRNALAKIGIPVILLKGAAYVMAKLPSAKGRLFSDIDIIVPKGSLNAVEAALMLHGWAATHHDAYDQRYYRTWMHELPPMQHIKRMTVIDVHHAILPETTVLHPDSAKLLAAAQLLDGYDNLKVFAPVDMVLHSAVHLFYNDQLDQGLRDLVDIDSLLRHFNNLPAFWPNLAVRARELELSRPLFYALRYAVHFLKTPIPLGMVETAQNGRPNPLTLIFTDQLFERALMPTHKSCSDWLTGAARQILYVRATWLRMPSLLLARHLFHKAFISPKLE</sequence>
<protein>
    <recommendedName>
        <fullName evidence="3">Nucleotidyltransferase</fullName>
    </recommendedName>
</protein>
<dbReference type="RefSeq" id="WP_275584290.1">
    <property type="nucleotide sequence ID" value="NZ_OU912926.1"/>
</dbReference>
<evidence type="ECO:0008006" key="3">
    <source>
        <dbReference type="Google" id="ProtNLM"/>
    </source>
</evidence>
<organism evidence="1 2">
    <name type="scientific">Candidatus Nitrotoga arctica</name>
    <dbReference type="NCBI Taxonomy" id="453162"/>
    <lineage>
        <taxon>Bacteria</taxon>
        <taxon>Pseudomonadati</taxon>
        <taxon>Pseudomonadota</taxon>
        <taxon>Betaproteobacteria</taxon>
        <taxon>Nitrosomonadales</taxon>
        <taxon>Gallionellaceae</taxon>
        <taxon>Candidatus Nitrotoga</taxon>
    </lineage>
</organism>
<name>A0ABM8Z0S2_9PROT</name>
<proteinExistence type="predicted"/>
<evidence type="ECO:0000313" key="2">
    <source>
        <dbReference type="Proteomes" id="UP000839052"/>
    </source>
</evidence>
<dbReference type="InterPro" id="IPR039498">
    <property type="entry name" value="NTP_transf_5"/>
</dbReference>
<reference evidence="1 2" key="1">
    <citation type="submission" date="2021-10" db="EMBL/GenBank/DDBJ databases">
        <authorList>
            <person name="Koch H."/>
        </authorList>
    </citation>
    <scope>NUCLEOTIDE SEQUENCE [LARGE SCALE GENOMIC DNA]</scope>
    <source>
        <strain evidence="1">6680</strain>
    </source>
</reference>
<accession>A0ABM8Z0S2</accession>
<dbReference type="Pfam" id="PF14907">
    <property type="entry name" value="NTP_transf_5"/>
    <property type="match status" value="1"/>
</dbReference>
<dbReference type="Proteomes" id="UP000839052">
    <property type="component" value="Chromosome"/>
</dbReference>
<dbReference type="EMBL" id="OU912926">
    <property type="protein sequence ID" value="CAG9933482.1"/>
    <property type="molecule type" value="Genomic_DNA"/>
</dbReference>
<gene>
    <name evidence="1" type="ORF">NTG6680_2233</name>
</gene>
<keyword evidence="2" id="KW-1185">Reference proteome</keyword>
<evidence type="ECO:0000313" key="1">
    <source>
        <dbReference type="EMBL" id="CAG9933482.1"/>
    </source>
</evidence>